<evidence type="ECO:0000256" key="3">
    <source>
        <dbReference type="ARBA" id="ARBA00012438"/>
    </source>
</evidence>
<reference evidence="14 15" key="1">
    <citation type="submission" date="2018-11" db="EMBL/GenBank/DDBJ databases">
        <title>Draft genome of Simplicispira Flexivirga sp. BO-16.</title>
        <authorList>
            <person name="Im W.T."/>
        </authorList>
    </citation>
    <scope>NUCLEOTIDE SEQUENCE [LARGE SCALE GENOMIC DNA]</scope>
    <source>
        <strain evidence="14 15">BO-16</strain>
    </source>
</reference>
<dbReference type="Pfam" id="PF00672">
    <property type="entry name" value="HAMP"/>
    <property type="match status" value="1"/>
</dbReference>
<keyword evidence="7 14" id="KW-0418">Kinase</keyword>
<dbReference type="InterPro" id="IPR003660">
    <property type="entry name" value="HAMP_dom"/>
</dbReference>
<dbReference type="EMBL" id="RJJQ01000032">
    <property type="protein sequence ID" value="RNI17227.1"/>
    <property type="molecule type" value="Genomic_DNA"/>
</dbReference>
<keyword evidence="4" id="KW-0597">Phosphoprotein</keyword>
<keyword evidence="15" id="KW-1185">Reference proteome</keyword>
<dbReference type="PANTHER" id="PTHR45436">
    <property type="entry name" value="SENSOR HISTIDINE KINASE YKOH"/>
    <property type="match status" value="1"/>
</dbReference>
<protein>
    <recommendedName>
        <fullName evidence="3">histidine kinase</fullName>
        <ecNumber evidence="3">2.7.13.3</ecNumber>
    </recommendedName>
</protein>
<dbReference type="Pfam" id="PF02518">
    <property type="entry name" value="HATPase_c"/>
    <property type="match status" value="1"/>
</dbReference>
<dbReference type="InterPro" id="IPR003661">
    <property type="entry name" value="HisK_dim/P_dom"/>
</dbReference>
<evidence type="ECO:0000256" key="5">
    <source>
        <dbReference type="ARBA" id="ARBA00022679"/>
    </source>
</evidence>
<feature type="domain" description="Histidine kinase" evidence="12">
    <location>
        <begin position="242"/>
        <end position="450"/>
    </location>
</feature>
<evidence type="ECO:0000259" key="13">
    <source>
        <dbReference type="PROSITE" id="PS50885"/>
    </source>
</evidence>
<comment type="caution">
    <text evidence="14">The sequence shown here is derived from an EMBL/GenBank/DDBJ whole genome shotgun (WGS) entry which is preliminary data.</text>
</comment>
<comment type="subcellular location">
    <subcellularLocation>
        <location evidence="2">Cell membrane</location>
    </subcellularLocation>
</comment>
<dbReference type="InterPro" id="IPR036890">
    <property type="entry name" value="HATPase_C_sf"/>
</dbReference>
<dbReference type="Pfam" id="PF00512">
    <property type="entry name" value="HisKA"/>
    <property type="match status" value="1"/>
</dbReference>
<evidence type="ECO:0000259" key="12">
    <source>
        <dbReference type="PROSITE" id="PS50109"/>
    </source>
</evidence>
<dbReference type="PROSITE" id="PS50109">
    <property type="entry name" value="HIS_KIN"/>
    <property type="match status" value="1"/>
</dbReference>
<keyword evidence="9" id="KW-0902">Two-component regulatory system</keyword>
<dbReference type="AlphaFoldDB" id="A0A3M9LW66"/>
<feature type="transmembrane region" description="Helical" evidence="11">
    <location>
        <begin position="12"/>
        <end position="35"/>
    </location>
</feature>
<evidence type="ECO:0000313" key="14">
    <source>
        <dbReference type="EMBL" id="RNI17227.1"/>
    </source>
</evidence>
<dbReference type="InterPro" id="IPR050428">
    <property type="entry name" value="TCS_sensor_his_kinase"/>
</dbReference>
<dbReference type="InterPro" id="IPR036097">
    <property type="entry name" value="HisK_dim/P_sf"/>
</dbReference>
<evidence type="ECO:0000256" key="2">
    <source>
        <dbReference type="ARBA" id="ARBA00004236"/>
    </source>
</evidence>
<dbReference type="SMART" id="SM00304">
    <property type="entry name" value="HAMP"/>
    <property type="match status" value="1"/>
</dbReference>
<dbReference type="SMART" id="SM00388">
    <property type="entry name" value="HisKA"/>
    <property type="match status" value="1"/>
</dbReference>
<dbReference type="InterPro" id="IPR003594">
    <property type="entry name" value="HATPase_dom"/>
</dbReference>
<accession>A0A3M9LW66</accession>
<dbReference type="SMART" id="SM00387">
    <property type="entry name" value="HATPase_c"/>
    <property type="match status" value="1"/>
</dbReference>
<keyword evidence="10 11" id="KW-0472">Membrane</keyword>
<dbReference type="GO" id="GO:0005886">
    <property type="term" value="C:plasma membrane"/>
    <property type="evidence" value="ECO:0007669"/>
    <property type="project" value="UniProtKB-SubCell"/>
</dbReference>
<evidence type="ECO:0000256" key="10">
    <source>
        <dbReference type="ARBA" id="ARBA00023136"/>
    </source>
</evidence>
<evidence type="ECO:0000256" key="7">
    <source>
        <dbReference type="ARBA" id="ARBA00022777"/>
    </source>
</evidence>
<dbReference type="InterPro" id="IPR004358">
    <property type="entry name" value="Sig_transdc_His_kin-like_C"/>
</dbReference>
<dbReference type="CDD" id="cd06225">
    <property type="entry name" value="HAMP"/>
    <property type="match status" value="1"/>
</dbReference>
<evidence type="ECO:0000256" key="11">
    <source>
        <dbReference type="SAM" id="Phobius"/>
    </source>
</evidence>
<evidence type="ECO:0000256" key="1">
    <source>
        <dbReference type="ARBA" id="ARBA00000085"/>
    </source>
</evidence>
<evidence type="ECO:0000256" key="6">
    <source>
        <dbReference type="ARBA" id="ARBA00022692"/>
    </source>
</evidence>
<dbReference type="CDD" id="cd00082">
    <property type="entry name" value="HisKA"/>
    <property type="match status" value="1"/>
</dbReference>
<dbReference type="FunFam" id="1.10.287.130:FF:000001">
    <property type="entry name" value="Two-component sensor histidine kinase"/>
    <property type="match status" value="1"/>
</dbReference>
<dbReference type="PANTHER" id="PTHR45436:SF5">
    <property type="entry name" value="SENSOR HISTIDINE KINASE TRCS"/>
    <property type="match status" value="1"/>
</dbReference>
<evidence type="ECO:0000256" key="4">
    <source>
        <dbReference type="ARBA" id="ARBA00022553"/>
    </source>
</evidence>
<feature type="domain" description="HAMP" evidence="13">
    <location>
        <begin position="181"/>
        <end position="234"/>
    </location>
</feature>
<evidence type="ECO:0000256" key="9">
    <source>
        <dbReference type="ARBA" id="ARBA00023012"/>
    </source>
</evidence>
<dbReference type="Gene3D" id="3.30.565.10">
    <property type="entry name" value="Histidine kinase-like ATPase, C-terminal domain"/>
    <property type="match status" value="1"/>
</dbReference>
<dbReference type="PROSITE" id="PS50885">
    <property type="entry name" value="HAMP"/>
    <property type="match status" value="1"/>
</dbReference>
<organism evidence="14 15">
    <name type="scientific">Flexivirga caeni</name>
    <dbReference type="NCBI Taxonomy" id="2294115"/>
    <lineage>
        <taxon>Bacteria</taxon>
        <taxon>Bacillati</taxon>
        <taxon>Actinomycetota</taxon>
        <taxon>Actinomycetes</taxon>
        <taxon>Micrococcales</taxon>
        <taxon>Dermacoccaceae</taxon>
        <taxon>Flexivirga</taxon>
    </lineage>
</organism>
<keyword evidence="8 11" id="KW-1133">Transmembrane helix</keyword>
<evidence type="ECO:0000256" key="8">
    <source>
        <dbReference type="ARBA" id="ARBA00022989"/>
    </source>
</evidence>
<dbReference type="InterPro" id="IPR005467">
    <property type="entry name" value="His_kinase_dom"/>
</dbReference>
<dbReference type="Gene3D" id="1.10.287.130">
    <property type="match status" value="1"/>
</dbReference>
<dbReference type="SUPFAM" id="SSF47384">
    <property type="entry name" value="Homodimeric domain of signal transducing histidine kinase"/>
    <property type="match status" value="1"/>
</dbReference>
<dbReference type="Proteomes" id="UP000271678">
    <property type="component" value="Unassembled WGS sequence"/>
</dbReference>
<dbReference type="GO" id="GO:0000155">
    <property type="term" value="F:phosphorelay sensor kinase activity"/>
    <property type="evidence" value="ECO:0007669"/>
    <property type="project" value="InterPro"/>
</dbReference>
<sequence length="455" mass="48514">MPTRLRGLRTQLTALTAVVVIIPLVVGVFVLATLLQRSLTGSLTSRVTQQADTVAAAIQHDGVRKSVLVGVDSAMRTVVLDDSGRMLLAAPDDQTGPLSSERPTGQRRIVHGARHWWRPGDIDTPMVVSVGVPVGDAHYIVQVAASQQPQHEAISTDAKILLLGTPVLTALAAALAWWVSGRALTPVDRMRAEVDAIEAGHLDTRVAVPQQDDEIAALAVTLNRMLDRLQSSQTRQQRFVADASHELRSPLATLQAATELAATDPAEEWPVVAPTVRAELERMNALIADLLLLARIEELPGASAPVGVDLDDVAQAEVGRWRGQETVMVRYAGTPSRATALQSSVQRIVRNLVDNGIRHAHETVVVTTSARAGVALLTVDDDGPGIAPADRERVFDRFVRLDESRSRGAGGSGLGLAIVRELARSAGGDVEIGESPLGGARFTLSLPEPQESSSR</sequence>
<dbReference type="SUPFAM" id="SSF55874">
    <property type="entry name" value="ATPase domain of HSP90 chaperone/DNA topoisomerase II/histidine kinase"/>
    <property type="match status" value="1"/>
</dbReference>
<dbReference type="PRINTS" id="PR00344">
    <property type="entry name" value="BCTRLSENSOR"/>
</dbReference>
<keyword evidence="5" id="KW-0808">Transferase</keyword>
<comment type="catalytic activity">
    <reaction evidence="1">
        <text>ATP + protein L-histidine = ADP + protein N-phospho-L-histidine.</text>
        <dbReference type="EC" id="2.7.13.3"/>
    </reaction>
</comment>
<gene>
    <name evidence="14" type="ORF">EFY87_19520</name>
</gene>
<proteinExistence type="predicted"/>
<name>A0A3M9LW66_9MICO</name>
<dbReference type="Gene3D" id="6.10.340.10">
    <property type="match status" value="1"/>
</dbReference>
<dbReference type="EC" id="2.7.13.3" evidence="3"/>
<keyword evidence="6 11" id="KW-0812">Transmembrane</keyword>
<dbReference type="SUPFAM" id="SSF158472">
    <property type="entry name" value="HAMP domain-like"/>
    <property type="match status" value="1"/>
</dbReference>
<evidence type="ECO:0000313" key="15">
    <source>
        <dbReference type="Proteomes" id="UP000271678"/>
    </source>
</evidence>